<dbReference type="Proteomes" id="UP000198922">
    <property type="component" value="Unassembled WGS sequence"/>
</dbReference>
<keyword evidence="2" id="KW-1185">Reference proteome</keyword>
<gene>
    <name evidence="1" type="ORF">SAMN04488567_2776</name>
</gene>
<dbReference type="RefSeq" id="WP_165612595.1">
    <property type="nucleotide sequence ID" value="NZ_FNAT01000004.1"/>
</dbReference>
<reference evidence="2" key="1">
    <citation type="submission" date="2016-10" db="EMBL/GenBank/DDBJ databases">
        <authorList>
            <person name="Varghese N."/>
            <person name="Submissions S."/>
        </authorList>
    </citation>
    <scope>NUCLEOTIDE SEQUENCE [LARGE SCALE GENOMIC DNA]</scope>
    <source>
        <strain evidence="2">DSM 21424</strain>
    </source>
</reference>
<dbReference type="Pfam" id="PF09351">
    <property type="entry name" value="DUF1993"/>
    <property type="match status" value="1"/>
</dbReference>
<dbReference type="PANTHER" id="PTHR36922:SF1">
    <property type="entry name" value="DUF1993 DOMAIN-CONTAINING PROTEIN"/>
    <property type="match status" value="1"/>
</dbReference>
<dbReference type="AlphaFoldDB" id="A0A1G7G8I5"/>
<dbReference type="SUPFAM" id="SSF109854">
    <property type="entry name" value="DinB/YfiT-like putative metalloenzymes"/>
    <property type="match status" value="1"/>
</dbReference>
<sequence>MSRTLALARSSALHALDRAGALLTVGAEAGCLEARLVPDQFCFAEQIDIVAGFALRATLPLIGQAVDEREPVLDAEGLAARLAEAKAIVEALPDAPLVEHVVHRAGFADLVQPPDDYLARFALPNLWFHLAMAHAILRARGLPVGKADFDGLHGYPEGFSWVGEAD</sequence>
<evidence type="ECO:0000313" key="1">
    <source>
        <dbReference type="EMBL" id="SDE84407.1"/>
    </source>
</evidence>
<accession>A0A1G7G8I5</accession>
<dbReference type="EMBL" id="FNAT01000004">
    <property type="protein sequence ID" value="SDE84407.1"/>
    <property type="molecule type" value="Genomic_DNA"/>
</dbReference>
<dbReference type="Gene3D" id="1.20.120.450">
    <property type="entry name" value="dinb family like domain"/>
    <property type="match status" value="1"/>
</dbReference>
<dbReference type="InterPro" id="IPR018531">
    <property type="entry name" value="DUF1993"/>
</dbReference>
<proteinExistence type="predicted"/>
<evidence type="ECO:0008006" key="3">
    <source>
        <dbReference type="Google" id="ProtNLM"/>
    </source>
</evidence>
<dbReference type="InterPro" id="IPR034660">
    <property type="entry name" value="DinB/YfiT-like"/>
</dbReference>
<organism evidence="1 2">
    <name type="scientific">Limimaricola pyoseonensis</name>
    <dbReference type="NCBI Taxonomy" id="521013"/>
    <lineage>
        <taxon>Bacteria</taxon>
        <taxon>Pseudomonadati</taxon>
        <taxon>Pseudomonadota</taxon>
        <taxon>Alphaproteobacteria</taxon>
        <taxon>Rhodobacterales</taxon>
        <taxon>Paracoccaceae</taxon>
        <taxon>Limimaricola</taxon>
    </lineage>
</organism>
<dbReference type="STRING" id="521013.SAMN04488567_2776"/>
<dbReference type="PANTHER" id="PTHR36922">
    <property type="entry name" value="BLL2446 PROTEIN"/>
    <property type="match status" value="1"/>
</dbReference>
<protein>
    <recommendedName>
        <fullName evidence="3">DUF1993 domain-containing protein</fullName>
    </recommendedName>
</protein>
<evidence type="ECO:0000313" key="2">
    <source>
        <dbReference type="Proteomes" id="UP000198922"/>
    </source>
</evidence>
<name>A0A1G7G8I5_9RHOB</name>